<feature type="compositionally biased region" description="Basic and acidic residues" evidence="2">
    <location>
        <begin position="219"/>
        <end position="230"/>
    </location>
</feature>
<feature type="compositionally biased region" description="Basic and acidic residues" evidence="2">
    <location>
        <begin position="329"/>
        <end position="342"/>
    </location>
</feature>
<evidence type="ECO:0000313" key="5">
    <source>
        <dbReference type="Proteomes" id="UP000325313"/>
    </source>
</evidence>
<dbReference type="PANTHER" id="PTHR34409:SF1">
    <property type="entry name" value="MYB-LIKE DOMAIN-CONTAINING PROTEIN"/>
    <property type="match status" value="1"/>
</dbReference>
<keyword evidence="1" id="KW-0175">Coiled coil</keyword>
<comment type="caution">
    <text evidence="4">The sequence shown here is derived from an EMBL/GenBank/DDBJ whole genome shotgun (WGS) entry which is preliminary data.</text>
</comment>
<name>A0A5B0NS93_PUCGR</name>
<feature type="compositionally biased region" description="Polar residues" evidence="2">
    <location>
        <begin position="460"/>
        <end position="473"/>
    </location>
</feature>
<dbReference type="Pfam" id="PF20681">
    <property type="entry name" value="DUF6818"/>
    <property type="match status" value="1"/>
</dbReference>
<evidence type="ECO:0000256" key="2">
    <source>
        <dbReference type="SAM" id="MobiDB-lite"/>
    </source>
</evidence>
<feature type="compositionally biased region" description="Polar residues" evidence="2">
    <location>
        <begin position="256"/>
        <end position="291"/>
    </location>
</feature>
<dbReference type="Proteomes" id="UP000325313">
    <property type="component" value="Unassembled WGS sequence"/>
</dbReference>
<dbReference type="InterPro" id="IPR049203">
    <property type="entry name" value="DUF6818"/>
</dbReference>
<organism evidence="4 5">
    <name type="scientific">Puccinia graminis f. sp. tritici</name>
    <dbReference type="NCBI Taxonomy" id="56615"/>
    <lineage>
        <taxon>Eukaryota</taxon>
        <taxon>Fungi</taxon>
        <taxon>Dikarya</taxon>
        <taxon>Basidiomycota</taxon>
        <taxon>Pucciniomycotina</taxon>
        <taxon>Pucciniomycetes</taxon>
        <taxon>Pucciniales</taxon>
        <taxon>Pucciniaceae</taxon>
        <taxon>Puccinia</taxon>
    </lineage>
</organism>
<evidence type="ECO:0000313" key="4">
    <source>
        <dbReference type="EMBL" id="KAA1092147.1"/>
    </source>
</evidence>
<reference evidence="4 5" key="1">
    <citation type="submission" date="2019-05" db="EMBL/GenBank/DDBJ databases">
        <title>Emergence of the Ug99 lineage of the wheat stem rust pathogen through somatic hybridization.</title>
        <authorList>
            <person name="Li F."/>
            <person name="Upadhyaya N.M."/>
            <person name="Sperschneider J."/>
            <person name="Matny O."/>
            <person name="Nguyen-Phuc H."/>
            <person name="Mago R."/>
            <person name="Raley C."/>
            <person name="Miller M.E."/>
            <person name="Silverstein K.A.T."/>
            <person name="Henningsen E."/>
            <person name="Hirsch C.D."/>
            <person name="Visser B."/>
            <person name="Pretorius Z.A."/>
            <person name="Steffenson B.J."/>
            <person name="Schwessinger B."/>
            <person name="Dodds P.N."/>
            <person name="Figueroa M."/>
        </authorList>
    </citation>
    <scope>NUCLEOTIDE SEQUENCE [LARGE SCALE GENOMIC DNA]</scope>
    <source>
        <strain evidence="4 5">Ug99</strain>
    </source>
</reference>
<feature type="compositionally biased region" description="Polar residues" evidence="2">
    <location>
        <begin position="201"/>
        <end position="212"/>
    </location>
</feature>
<gene>
    <name evidence="4" type="ORF">PGTUg99_007478</name>
</gene>
<dbReference type="EMBL" id="VDEP01000377">
    <property type="protein sequence ID" value="KAA1092147.1"/>
    <property type="molecule type" value="Genomic_DNA"/>
</dbReference>
<feature type="coiled-coil region" evidence="1">
    <location>
        <begin position="368"/>
        <end position="420"/>
    </location>
</feature>
<protein>
    <recommendedName>
        <fullName evidence="3">DUF6818 domain-containing protein</fullName>
    </recommendedName>
</protein>
<feature type="region of interest" description="Disordered" evidence="2">
    <location>
        <begin position="16"/>
        <end position="65"/>
    </location>
</feature>
<evidence type="ECO:0000256" key="1">
    <source>
        <dbReference type="SAM" id="Coils"/>
    </source>
</evidence>
<feature type="domain" description="DUF6818" evidence="3">
    <location>
        <begin position="114"/>
        <end position="190"/>
    </location>
</feature>
<feature type="compositionally biased region" description="Polar residues" evidence="2">
    <location>
        <begin position="343"/>
        <end position="357"/>
    </location>
</feature>
<accession>A0A5B0NS93</accession>
<feature type="region of interest" description="Disordered" evidence="2">
    <location>
        <begin position="189"/>
        <end position="361"/>
    </location>
</feature>
<feature type="compositionally biased region" description="Polar residues" evidence="2">
    <location>
        <begin position="42"/>
        <end position="65"/>
    </location>
</feature>
<sequence>MRIQRHVNIYARWPDHSLRSPRGRSRHPGIPTISPHPPTSPLSTMASSQPTGETVANQSQPNNEPTQALRNNTIHTRPAGPLIRQSRPGRAAGSQGYSASDMTALTECVLALLPLGTTEWNEVCDRYNSYAHNAGRALRASHSLKTKFRTLVHHPNPSGLLDDCPSYVRLAKQAAKAIEKRSRFLISQDPDWAESDEDKGTGTSVQVSGRSTTMEDDQERATQENGEETRPLNPQTQVEPSGNPAGIPVLPAQVSEEGSQSSASPVMISTTSLQPFVRSTTSPLRTASQPALKSLQRPGPTKAHPLRSNYFSPMGSRDRRDLSAIGGSGRRDRGSTDGDSKTTRGNNLQPEPGSSSQLRERENDRGLVDFYSLRLQEANATIIRLQDEASRSKDAHASRVQALEDENRRLRDSLLQQTVKADSLQGQLEMMGRLWDLSKASSFAFFQPSTNQTPLNIPSFPNFNLPQSTSSSIPHMPPVPPVPPPTSDTIHNQNSQPSSMPLGASSSSAEHLAPSVSTSTALDEQNQVGSSAPF</sequence>
<dbReference type="PANTHER" id="PTHR34409">
    <property type="entry name" value="SET DOMAIN-CONTAINING PROTEIN"/>
    <property type="match status" value="1"/>
</dbReference>
<feature type="region of interest" description="Disordered" evidence="2">
    <location>
        <begin position="460"/>
        <end position="534"/>
    </location>
</feature>
<feature type="compositionally biased region" description="Polar residues" evidence="2">
    <location>
        <begin position="515"/>
        <end position="534"/>
    </location>
</feature>
<proteinExistence type="predicted"/>
<evidence type="ECO:0000259" key="3">
    <source>
        <dbReference type="Pfam" id="PF20681"/>
    </source>
</evidence>
<feature type="compositionally biased region" description="Pro residues" evidence="2">
    <location>
        <begin position="475"/>
        <end position="486"/>
    </location>
</feature>
<feature type="compositionally biased region" description="Low complexity" evidence="2">
    <location>
        <begin position="495"/>
        <end position="509"/>
    </location>
</feature>
<dbReference type="AlphaFoldDB" id="A0A5B0NS93"/>
<feature type="region of interest" description="Disordered" evidence="2">
    <location>
        <begin position="78"/>
        <end position="97"/>
    </location>
</feature>